<name>A0AA41DBK1_9SPHN</name>
<dbReference type="RefSeq" id="WP_184106727.1">
    <property type="nucleotide sequence ID" value="NZ_JACHNX010000029.1"/>
</dbReference>
<proteinExistence type="predicted"/>
<protein>
    <submittedName>
        <fullName evidence="3">Uncharacterized protein</fullName>
    </submittedName>
</protein>
<comment type="caution">
    <text evidence="3">The sequence shown here is derived from an EMBL/GenBank/DDBJ whole genome shotgun (WGS) entry which is preliminary data.</text>
</comment>
<dbReference type="EMBL" id="JACHNX010000029">
    <property type="protein sequence ID" value="MBB4611439.1"/>
    <property type="molecule type" value="Genomic_DNA"/>
</dbReference>
<feature type="region of interest" description="Disordered" evidence="1">
    <location>
        <begin position="1"/>
        <end position="49"/>
    </location>
</feature>
<sequence length="94" mass="10621">MPTDPKREAAALERGAALGFVDRAERETATADTAPRRRRKAAPPQGSVYVKGPQETIDWFVEFTNQRGHRSYWQTIEEFRAMIERREGVGGEGT</sequence>
<organism evidence="3 5">
    <name type="scientific">Sphingomonas yabuuchiae</name>
    <dbReference type="NCBI Taxonomy" id="172044"/>
    <lineage>
        <taxon>Bacteria</taxon>
        <taxon>Pseudomonadati</taxon>
        <taxon>Pseudomonadota</taxon>
        <taxon>Alphaproteobacteria</taxon>
        <taxon>Sphingomonadales</taxon>
        <taxon>Sphingomonadaceae</taxon>
        <taxon>Sphingomonas</taxon>
    </lineage>
</organism>
<dbReference type="AlphaFoldDB" id="A0AA41DBK1"/>
<dbReference type="Proteomes" id="UP000704529">
    <property type="component" value="Unassembled WGS sequence"/>
</dbReference>
<evidence type="ECO:0000313" key="2">
    <source>
        <dbReference type="EMBL" id="MBB4611439.1"/>
    </source>
</evidence>
<gene>
    <name evidence="2" type="ORF">GGQ89_003686</name>
    <name evidence="3" type="ORF">JYA60_00965</name>
</gene>
<reference evidence="3" key="2">
    <citation type="submission" date="2021-01" db="EMBL/GenBank/DDBJ databases">
        <title>Genome Sequencing of Type Strains.</title>
        <authorList>
            <person name="Lemaire J.F."/>
            <person name="Inderbitzin P."/>
            <person name="Collins S.B."/>
            <person name="Wespe N."/>
            <person name="Knight-Connoni V."/>
        </authorList>
    </citation>
    <scope>NUCLEOTIDE SEQUENCE</scope>
    <source>
        <strain evidence="3">DSM 14562</strain>
    </source>
</reference>
<evidence type="ECO:0000313" key="5">
    <source>
        <dbReference type="Proteomes" id="UP000704529"/>
    </source>
</evidence>
<feature type="compositionally biased region" description="Basic and acidic residues" evidence="1">
    <location>
        <begin position="1"/>
        <end position="11"/>
    </location>
</feature>
<keyword evidence="4" id="KW-1185">Reference proteome</keyword>
<accession>A0AA41DBK1</accession>
<evidence type="ECO:0000313" key="4">
    <source>
        <dbReference type="Proteomes" id="UP000584663"/>
    </source>
</evidence>
<reference evidence="2 4" key="1">
    <citation type="submission" date="2020-08" db="EMBL/GenBank/DDBJ databases">
        <title>Genomic Encyclopedia of Type Strains, Phase IV (KMG-IV): sequencing the most valuable type-strain genomes for metagenomic binning, comparative biology and taxonomic classification.</title>
        <authorList>
            <person name="Goeker M."/>
        </authorList>
    </citation>
    <scope>NUCLEOTIDE SEQUENCE [LARGE SCALE GENOMIC DNA]</scope>
    <source>
        <strain evidence="2 4">DSM 14562</strain>
    </source>
</reference>
<evidence type="ECO:0000256" key="1">
    <source>
        <dbReference type="SAM" id="MobiDB-lite"/>
    </source>
</evidence>
<evidence type="ECO:0000313" key="3">
    <source>
        <dbReference type="EMBL" id="MBN3556814.1"/>
    </source>
</evidence>
<dbReference type="Proteomes" id="UP000584663">
    <property type="component" value="Unassembled WGS sequence"/>
</dbReference>
<dbReference type="EMBL" id="JAFHKU010000074">
    <property type="protein sequence ID" value="MBN3556814.1"/>
    <property type="molecule type" value="Genomic_DNA"/>
</dbReference>